<name>A0ABR9X2M5_9RHOB</name>
<organism evidence="1 2">
    <name type="scientific">Salipiger mangrovisoli</name>
    <dbReference type="NCBI Taxonomy" id="2865933"/>
    <lineage>
        <taxon>Bacteria</taxon>
        <taxon>Pseudomonadati</taxon>
        <taxon>Pseudomonadota</taxon>
        <taxon>Alphaproteobacteria</taxon>
        <taxon>Rhodobacterales</taxon>
        <taxon>Roseobacteraceae</taxon>
        <taxon>Salipiger</taxon>
    </lineage>
</organism>
<dbReference type="Pfam" id="PF20107">
    <property type="entry name" value="DUF6497"/>
    <property type="match status" value="1"/>
</dbReference>
<gene>
    <name evidence="1" type="ORF">IQ782_13350</name>
</gene>
<reference evidence="1 2" key="1">
    <citation type="journal article" date="2021" name="Int. J. Syst. Evol. Microbiol.">
        <title>Salipiger mangrovisoli sp. nov., isolated from mangrove soil and the proposal for the reclassification of Paraphaeobacter pallidus as Salipiger pallidus comb. nov.</title>
        <authorList>
            <person name="Du J."/>
            <person name="Liu Y."/>
            <person name="Pei T."/>
            <person name="Deng M.R."/>
            <person name="Zhu H."/>
        </authorList>
    </citation>
    <scope>NUCLEOTIDE SEQUENCE [LARGE SCALE GENOMIC DNA]</scope>
    <source>
        <strain evidence="1 2">6D45A</strain>
    </source>
</reference>
<proteinExistence type="predicted"/>
<comment type="caution">
    <text evidence="1">The sequence shown here is derived from an EMBL/GenBank/DDBJ whole genome shotgun (WGS) entry which is preliminary data.</text>
</comment>
<accession>A0ABR9X2M5</accession>
<dbReference type="InterPro" id="IPR045467">
    <property type="entry name" value="DUF6497"/>
</dbReference>
<keyword evidence="2" id="KW-1185">Reference proteome</keyword>
<evidence type="ECO:0000313" key="1">
    <source>
        <dbReference type="EMBL" id="MBE9637834.1"/>
    </source>
</evidence>
<dbReference type="Proteomes" id="UP000607796">
    <property type="component" value="Unassembled WGS sequence"/>
</dbReference>
<evidence type="ECO:0000313" key="2">
    <source>
        <dbReference type="Proteomes" id="UP000607796"/>
    </source>
</evidence>
<sequence length="119" mass="12773">MTPGLATALEESAVAVPSGMSVTFVDSSIDSGTSAQRFRFLAPQIGGPKPLTYDEVAPDMQHLCDNFALPRATQAQVIPPVIVISLMEEPLEVGVTSPGIRQYFEAYSPQNGVCLWEAF</sequence>
<protein>
    <submittedName>
        <fullName evidence="1">Acetolactate synthase</fullName>
    </submittedName>
</protein>
<dbReference type="EMBL" id="JADFFK010000009">
    <property type="protein sequence ID" value="MBE9637834.1"/>
    <property type="molecule type" value="Genomic_DNA"/>
</dbReference>